<feature type="chain" id="PRO_5026775608" evidence="1">
    <location>
        <begin position="20"/>
        <end position="89"/>
    </location>
</feature>
<protein>
    <submittedName>
        <fullName evidence="2">Putative secreted protein</fullName>
    </submittedName>
</protein>
<keyword evidence="1" id="KW-0732">Signal</keyword>
<proteinExistence type="predicted"/>
<accession>A0A6M2DAB3</accession>
<reference evidence="2" key="1">
    <citation type="submission" date="2019-09" db="EMBL/GenBank/DDBJ databases">
        <title>Organ-specific transcriptomic study of the physiology of the cattle tick, Rhipicephalus microplus.</title>
        <authorList>
            <person name="Tirloni L."/>
            <person name="Braz G."/>
            <person name="Gandara A.C.P."/>
            <person name="Sabadin G.A."/>
            <person name="da Silva R.M."/>
            <person name="Guizzo M.G."/>
            <person name="Machado J.A."/>
            <person name="Costa E.P."/>
            <person name="Gomes H.F."/>
            <person name="Moraes J."/>
            <person name="Mota M.B.S."/>
            <person name="Mesquita R.D."/>
            <person name="Alvarenga P.H."/>
            <person name="Alves F."/>
            <person name="Seixas A."/>
            <person name="da Fonseca R.N."/>
            <person name="Fogaca A."/>
            <person name="Logullo C."/>
            <person name="Tanaka A."/>
            <person name="Daffre S."/>
            <person name="Termignoni C."/>
            <person name="Vaz I.S.Jr."/>
            <person name="Oliveira P.L."/>
            <person name="Ribeiro J.M."/>
        </authorList>
    </citation>
    <scope>NUCLEOTIDE SEQUENCE</scope>
    <source>
        <strain evidence="2">Porto Alegre</strain>
    </source>
</reference>
<name>A0A6M2DAB3_RHIMP</name>
<dbReference type="AlphaFoldDB" id="A0A6M2DAB3"/>
<organism evidence="2">
    <name type="scientific">Rhipicephalus microplus</name>
    <name type="common">Cattle tick</name>
    <name type="synonym">Boophilus microplus</name>
    <dbReference type="NCBI Taxonomy" id="6941"/>
    <lineage>
        <taxon>Eukaryota</taxon>
        <taxon>Metazoa</taxon>
        <taxon>Ecdysozoa</taxon>
        <taxon>Arthropoda</taxon>
        <taxon>Chelicerata</taxon>
        <taxon>Arachnida</taxon>
        <taxon>Acari</taxon>
        <taxon>Parasitiformes</taxon>
        <taxon>Ixodida</taxon>
        <taxon>Ixodoidea</taxon>
        <taxon>Ixodidae</taxon>
        <taxon>Rhipicephalinae</taxon>
        <taxon>Rhipicephalus</taxon>
        <taxon>Boophilus</taxon>
    </lineage>
</organism>
<dbReference type="EMBL" id="GHWJ01010299">
    <property type="protein sequence ID" value="NOV43036.1"/>
    <property type="molecule type" value="Transcribed_RNA"/>
</dbReference>
<sequence length="89" mass="10672">MFCFFFFFFYTIALTPVRTKESDLPPDMVLLVLRVTAVVLNRHSQYKRTLHTKRVLRNHYTKYTYSQTKPSAFQHNSALHVCWFKSPRP</sequence>
<evidence type="ECO:0000313" key="2">
    <source>
        <dbReference type="EMBL" id="NOV43036.1"/>
    </source>
</evidence>
<evidence type="ECO:0000256" key="1">
    <source>
        <dbReference type="SAM" id="SignalP"/>
    </source>
</evidence>
<feature type="signal peptide" evidence="1">
    <location>
        <begin position="1"/>
        <end position="19"/>
    </location>
</feature>